<keyword evidence="4" id="KW-1185">Reference proteome</keyword>
<feature type="transmembrane region" description="Helical" evidence="2">
    <location>
        <begin position="133"/>
        <end position="156"/>
    </location>
</feature>
<feature type="transmembrane region" description="Helical" evidence="2">
    <location>
        <begin position="56"/>
        <end position="74"/>
    </location>
</feature>
<feature type="transmembrane region" description="Helical" evidence="2">
    <location>
        <begin position="168"/>
        <end position="191"/>
    </location>
</feature>
<dbReference type="Proteomes" id="UP001153292">
    <property type="component" value="Chromosome 13"/>
</dbReference>
<feature type="region of interest" description="Disordered" evidence="1">
    <location>
        <begin position="227"/>
        <end position="254"/>
    </location>
</feature>
<organism evidence="3 4">
    <name type="scientific">Chilo suppressalis</name>
    <name type="common">Asiatic rice borer moth</name>
    <dbReference type="NCBI Taxonomy" id="168631"/>
    <lineage>
        <taxon>Eukaryota</taxon>
        <taxon>Metazoa</taxon>
        <taxon>Ecdysozoa</taxon>
        <taxon>Arthropoda</taxon>
        <taxon>Hexapoda</taxon>
        <taxon>Insecta</taxon>
        <taxon>Pterygota</taxon>
        <taxon>Neoptera</taxon>
        <taxon>Endopterygota</taxon>
        <taxon>Lepidoptera</taxon>
        <taxon>Glossata</taxon>
        <taxon>Ditrysia</taxon>
        <taxon>Pyraloidea</taxon>
        <taxon>Crambidae</taxon>
        <taxon>Crambinae</taxon>
        <taxon>Chilo</taxon>
    </lineage>
</organism>
<keyword evidence="2" id="KW-0812">Transmembrane</keyword>
<keyword evidence="2" id="KW-1133">Transmembrane helix</keyword>
<name>A0ABN8E9X3_CHISP</name>
<accession>A0ABN8E9X3</accession>
<feature type="transmembrane region" description="Helical" evidence="2">
    <location>
        <begin position="81"/>
        <end position="102"/>
    </location>
</feature>
<evidence type="ECO:0000256" key="2">
    <source>
        <dbReference type="SAM" id="Phobius"/>
    </source>
</evidence>
<gene>
    <name evidence="3" type="ORF">CHILSU_LOCUS2383</name>
</gene>
<evidence type="ECO:0000256" key="1">
    <source>
        <dbReference type="SAM" id="MobiDB-lite"/>
    </source>
</evidence>
<keyword evidence="2" id="KW-0472">Membrane</keyword>
<proteinExistence type="predicted"/>
<reference evidence="3" key="1">
    <citation type="submission" date="2021-12" db="EMBL/GenBank/DDBJ databases">
        <authorList>
            <person name="King R."/>
        </authorList>
    </citation>
    <scope>NUCLEOTIDE SEQUENCE</scope>
</reference>
<sequence length="254" mass="26162">MSVTSMPVFHAKTAMWSRKQSVSSAVSGASKGDDAEAPLGTDLHIYPFAVALRVRVLQIVCGIGGLVVGAVGWLEERQKPMLGLGVPAGAVTVLAAATSVYYSRGFGGWMSARSRSIRSWGAPWRALGPSPCAAVPLTMLWAAAIGAHIAMLAFCFRSLMNIGCGSKTCVGVAAAQLTVSVTTLAAAAYMVQLDLRYDAALSPPPRPSDAQICTAVSMVPLTSVAISGNSGEGPEPTGSPASKEKDPQSPELAT</sequence>
<dbReference type="EMBL" id="OU963906">
    <property type="protein sequence ID" value="CAH0672791.1"/>
    <property type="molecule type" value="Genomic_DNA"/>
</dbReference>
<evidence type="ECO:0000313" key="4">
    <source>
        <dbReference type="Proteomes" id="UP001153292"/>
    </source>
</evidence>
<evidence type="ECO:0000313" key="3">
    <source>
        <dbReference type="EMBL" id="CAH0672791.1"/>
    </source>
</evidence>
<protein>
    <submittedName>
        <fullName evidence="3">Uncharacterized protein</fullName>
    </submittedName>
</protein>